<dbReference type="EMBL" id="UXSR01000669">
    <property type="protein sequence ID" value="VDD77201.1"/>
    <property type="molecule type" value="Genomic_DNA"/>
</dbReference>
<dbReference type="STRING" id="53468.A0A0R3U8J5"/>
<sequence length="275" mass="30353">MSYPRWERARMAAAEKTKYHSVIVAESPIKPSEVGAALGSPLRRLRRASSFLNCERMCSSVGGSDSCLQSRAERWQKKQQEDEASLSQFGSVFSGASPHTNPVPSSNNNACMTTPPKHIISLAETASPIMLSTPTLRSSLVSGTGMTTAPKSRRTRGLTTDLREVPISPHVYDEAAMFLGQDEFLRQTTPSRETALLQRTKRQQNEPVCVPAKKRITLMESPYKPASNDRTVGTPVLLSPRMSDRRTPLSSIDNHSTSSSLRNYHERIESSSGFE</sequence>
<keyword evidence="3" id="KW-1185">Reference proteome</keyword>
<evidence type="ECO:0000256" key="1">
    <source>
        <dbReference type="SAM" id="MobiDB-lite"/>
    </source>
</evidence>
<dbReference type="AlphaFoldDB" id="A0A0R3U8J5"/>
<evidence type="ECO:0000313" key="3">
    <source>
        <dbReference type="Proteomes" id="UP000267029"/>
    </source>
</evidence>
<gene>
    <name evidence="2" type="ORF">MCOS_LOCUS3204</name>
</gene>
<organism evidence="2 3">
    <name type="scientific">Mesocestoides corti</name>
    <name type="common">Flatworm</name>
    <dbReference type="NCBI Taxonomy" id="53468"/>
    <lineage>
        <taxon>Eukaryota</taxon>
        <taxon>Metazoa</taxon>
        <taxon>Spiralia</taxon>
        <taxon>Lophotrochozoa</taxon>
        <taxon>Platyhelminthes</taxon>
        <taxon>Cestoda</taxon>
        <taxon>Eucestoda</taxon>
        <taxon>Cyclophyllidea</taxon>
        <taxon>Mesocestoididae</taxon>
        <taxon>Mesocestoides</taxon>
    </lineage>
</organism>
<evidence type="ECO:0000313" key="2">
    <source>
        <dbReference type="EMBL" id="VDD77201.1"/>
    </source>
</evidence>
<name>A0A0R3U8J5_MESCO</name>
<reference evidence="2 3" key="1">
    <citation type="submission" date="2018-10" db="EMBL/GenBank/DDBJ databases">
        <authorList>
            <consortium name="Pathogen Informatics"/>
        </authorList>
    </citation>
    <scope>NUCLEOTIDE SEQUENCE [LARGE SCALE GENOMIC DNA]</scope>
</reference>
<dbReference type="OrthoDB" id="6288557at2759"/>
<feature type="compositionally biased region" description="Polar residues" evidence="1">
    <location>
        <begin position="248"/>
        <end position="262"/>
    </location>
</feature>
<proteinExistence type="predicted"/>
<protein>
    <submittedName>
        <fullName evidence="2">Uncharacterized protein</fullName>
    </submittedName>
</protein>
<accession>A0A0R3U8J5</accession>
<dbReference type="Proteomes" id="UP000267029">
    <property type="component" value="Unassembled WGS sequence"/>
</dbReference>
<feature type="region of interest" description="Disordered" evidence="1">
    <location>
        <begin position="223"/>
        <end position="275"/>
    </location>
</feature>